<evidence type="ECO:0000256" key="1">
    <source>
        <dbReference type="SAM" id="Phobius"/>
    </source>
</evidence>
<feature type="non-terminal residue" evidence="2">
    <location>
        <position position="1"/>
    </location>
</feature>
<feature type="transmembrane region" description="Helical" evidence="1">
    <location>
        <begin position="12"/>
        <end position="30"/>
    </location>
</feature>
<dbReference type="InterPro" id="IPR052728">
    <property type="entry name" value="O2_lipid_transport_reg"/>
</dbReference>
<proteinExistence type="predicted"/>
<dbReference type="AlphaFoldDB" id="A0A0K8S5V4"/>
<protein>
    <submittedName>
        <fullName evidence="2">Uncharacterized protein</fullName>
    </submittedName>
</protein>
<keyword evidence="1" id="KW-0472">Membrane</keyword>
<keyword evidence="1" id="KW-0812">Transmembrane</keyword>
<sequence>AALFNSFSPILWGVFIGWGIVASSYGYAGWLGKLMAWDKFQVISRLSYSIYLVQFPVFFYNVGTKRHPETYSPSLMFNLEEFAVIVFFSIILTLMVEMPANNLRSLYKRNSSPGRRESEHSILAKLPQRNMGRKILKSG</sequence>
<dbReference type="PANTHER" id="PTHR11161">
    <property type="entry name" value="O-ACYLTRANSFERASE"/>
    <property type="match status" value="1"/>
</dbReference>
<feature type="transmembrane region" description="Helical" evidence="1">
    <location>
        <begin position="42"/>
        <end position="62"/>
    </location>
</feature>
<accession>A0A0K8S5V4</accession>
<organism evidence="2">
    <name type="scientific">Lygus hesperus</name>
    <name type="common">Western plant bug</name>
    <dbReference type="NCBI Taxonomy" id="30085"/>
    <lineage>
        <taxon>Eukaryota</taxon>
        <taxon>Metazoa</taxon>
        <taxon>Ecdysozoa</taxon>
        <taxon>Arthropoda</taxon>
        <taxon>Hexapoda</taxon>
        <taxon>Insecta</taxon>
        <taxon>Pterygota</taxon>
        <taxon>Neoptera</taxon>
        <taxon>Paraneoptera</taxon>
        <taxon>Hemiptera</taxon>
        <taxon>Heteroptera</taxon>
        <taxon>Panheteroptera</taxon>
        <taxon>Cimicomorpha</taxon>
        <taxon>Miridae</taxon>
        <taxon>Mirini</taxon>
        <taxon>Lygus</taxon>
    </lineage>
</organism>
<dbReference type="EMBL" id="GBRD01017136">
    <property type="protein sequence ID" value="JAG48691.1"/>
    <property type="molecule type" value="Transcribed_RNA"/>
</dbReference>
<reference evidence="2" key="1">
    <citation type="submission" date="2014-09" db="EMBL/GenBank/DDBJ databases">
        <authorList>
            <person name="Magalhaes I.L.F."/>
            <person name="Oliveira U."/>
            <person name="Santos F.R."/>
            <person name="Vidigal T.H.D.A."/>
            <person name="Brescovit A.D."/>
            <person name="Santos A.J."/>
        </authorList>
    </citation>
    <scope>NUCLEOTIDE SEQUENCE</scope>
</reference>
<keyword evidence="1" id="KW-1133">Transmembrane helix</keyword>
<feature type="transmembrane region" description="Helical" evidence="1">
    <location>
        <begin position="82"/>
        <end position="100"/>
    </location>
</feature>
<name>A0A0K8S5V4_LYGHE</name>
<dbReference type="PANTHER" id="PTHR11161:SF4">
    <property type="entry name" value="DROP DEAD"/>
    <property type="match status" value="1"/>
</dbReference>
<evidence type="ECO:0000313" key="2">
    <source>
        <dbReference type="EMBL" id="JAG48691.1"/>
    </source>
</evidence>